<keyword evidence="5 8" id="KW-1133">Transmembrane helix</keyword>
<dbReference type="GO" id="GO:0051117">
    <property type="term" value="F:ATPase binding"/>
    <property type="evidence" value="ECO:0007669"/>
    <property type="project" value="TreeGrafter"/>
</dbReference>
<dbReference type="Gene3D" id="1.20.1460.20">
    <property type="match status" value="1"/>
</dbReference>
<dbReference type="InterPro" id="IPR002490">
    <property type="entry name" value="V-ATPase_116kDa_su"/>
</dbReference>
<evidence type="ECO:0000256" key="3">
    <source>
        <dbReference type="ARBA" id="ARBA00022448"/>
    </source>
</evidence>
<evidence type="ECO:0000313" key="10">
    <source>
        <dbReference type="Proteomes" id="UP000779900"/>
    </source>
</evidence>
<keyword evidence="7 8" id="KW-0472">Membrane</keyword>
<feature type="transmembrane region" description="Helical" evidence="8">
    <location>
        <begin position="646"/>
        <end position="671"/>
    </location>
</feature>
<evidence type="ECO:0000256" key="6">
    <source>
        <dbReference type="ARBA" id="ARBA00023065"/>
    </source>
</evidence>
<accession>A0A937XDQ8</accession>
<evidence type="ECO:0000256" key="7">
    <source>
        <dbReference type="ARBA" id="ARBA00023136"/>
    </source>
</evidence>
<evidence type="ECO:0000256" key="1">
    <source>
        <dbReference type="ARBA" id="ARBA00004141"/>
    </source>
</evidence>
<proteinExistence type="inferred from homology"/>
<feature type="transmembrane region" description="Helical" evidence="8">
    <location>
        <begin position="677"/>
        <end position="702"/>
    </location>
</feature>
<dbReference type="PANTHER" id="PTHR11629:SF63">
    <property type="entry name" value="V-TYPE PROTON ATPASE SUBUNIT A"/>
    <property type="match status" value="1"/>
</dbReference>
<dbReference type="Gene3D" id="3.30.70.2750">
    <property type="match status" value="1"/>
</dbReference>
<feature type="transmembrane region" description="Helical" evidence="8">
    <location>
        <begin position="584"/>
        <end position="604"/>
    </location>
</feature>
<gene>
    <name evidence="9" type="ORF">FJY68_05480</name>
</gene>
<name>A0A937XDQ8_UNCW3</name>
<dbReference type="Proteomes" id="UP000779900">
    <property type="component" value="Unassembled WGS sequence"/>
</dbReference>
<dbReference type="GO" id="GO:0046961">
    <property type="term" value="F:proton-transporting ATPase activity, rotational mechanism"/>
    <property type="evidence" value="ECO:0007669"/>
    <property type="project" value="InterPro"/>
</dbReference>
<reference evidence="9" key="1">
    <citation type="submission" date="2019-03" db="EMBL/GenBank/DDBJ databases">
        <title>Lake Tanganyika Metagenome-Assembled Genomes (MAGs).</title>
        <authorList>
            <person name="Tran P."/>
        </authorList>
    </citation>
    <scope>NUCLEOTIDE SEQUENCE</scope>
    <source>
        <strain evidence="9">K_DeepCast_150m_m2_040</strain>
    </source>
</reference>
<feature type="transmembrane region" description="Helical" evidence="8">
    <location>
        <begin position="342"/>
        <end position="370"/>
    </location>
</feature>
<dbReference type="AlphaFoldDB" id="A0A937XDQ8"/>
<dbReference type="EMBL" id="VGIR01000024">
    <property type="protein sequence ID" value="MBM3331292.1"/>
    <property type="molecule type" value="Genomic_DNA"/>
</dbReference>
<evidence type="ECO:0000256" key="5">
    <source>
        <dbReference type="ARBA" id="ARBA00022989"/>
    </source>
</evidence>
<feature type="transmembrane region" description="Helical" evidence="8">
    <location>
        <begin position="382"/>
        <end position="404"/>
    </location>
</feature>
<evidence type="ECO:0008006" key="11">
    <source>
        <dbReference type="Google" id="ProtNLM"/>
    </source>
</evidence>
<feature type="transmembrane region" description="Helical" evidence="8">
    <location>
        <begin position="554"/>
        <end position="572"/>
    </location>
</feature>
<feature type="transmembrane region" description="Helical" evidence="8">
    <location>
        <begin position="610"/>
        <end position="634"/>
    </location>
</feature>
<comment type="caution">
    <text evidence="9">The sequence shown here is derived from an EMBL/GenBank/DDBJ whole genome shotgun (WGS) entry which is preliminary data.</text>
</comment>
<evidence type="ECO:0000256" key="2">
    <source>
        <dbReference type="ARBA" id="ARBA00009904"/>
    </source>
</evidence>
<keyword evidence="4 8" id="KW-0812">Transmembrane</keyword>
<evidence type="ECO:0000313" key="9">
    <source>
        <dbReference type="EMBL" id="MBM3331292.1"/>
    </source>
</evidence>
<dbReference type="GO" id="GO:0007035">
    <property type="term" value="P:vacuolar acidification"/>
    <property type="evidence" value="ECO:0007669"/>
    <property type="project" value="TreeGrafter"/>
</dbReference>
<evidence type="ECO:0000256" key="4">
    <source>
        <dbReference type="ARBA" id="ARBA00022692"/>
    </source>
</evidence>
<protein>
    <recommendedName>
        <fullName evidence="11">V-type ATP synthase subunit I</fullName>
    </recommendedName>
</protein>
<sequence>MAVEKVSRVLVAVHQEGRDPFLKKLQRLGVMHITQTESATPESQVNADSRRVIQAIETLTTRVKKRKHAGGRKELSRQEYDLLAANFDHSSAVERLTSLTHEQAELEARVQAITAERARLEPWSGLDYSPAEMYGLKTAVVSFGCFPVEDDLRTVQEVLKDGPGAVETVGRAGDEVRVLVAALPEAADRVARTLSENRFVTIDLHNVKSKPQDALADLAKDAAAARGRLQSIGAEIEQLGSALPELRVAADSLTNDELRRATAAAFAKTETVALIHGWVRTRDLGRLERLVTESGAAAMTGVHPAEGEETPVALVNRPVFRPFEMVLELFSMPRPNELDPTWIIAPFFGVFFALCLTDAGYGIVVAVLAYFMMRKMGMGNKLLGIILIGAILTIPAGALVGGWFGDIPDRLGVSWFQVFKNRLMWFDPVKDPMKFFILSIGLGYLQMIAGIAFEIVDCLRVRDFGGGLLGQLPWFLSLNALTARFVLAKSLPDWAMTALMLTILLSVAAIIVFTQRSRETAFSQTFWFALFSAFLVFVGARLGWLPAGFSLAKWAFWFLHLGMFVHAVVSTIRTRKFKPVPLGLGALAAAAVVLYFAGVLPAWIPSLTGALFFLLSPSSASMLAKFAWGGYALYGATGYIGVVLSYIRLMALGMCTGGVAVAINVIAWMLLPIPVVGIIGALIVLVVGHTYNIAVNVLGAFVHSLRLQYVEFFPRFYTGGGERFVPFRETNEYVAVKQ</sequence>
<organism evidence="9 10">
    <name type="scientific">candidate division WOR-3 bacterium</name>
    <dbReference type="NCBI Taxonomy" id="2052148"/>
    <lineage>
        <taxon>Bacteria</taxon>
        <taxon>Bacteria division WOR-3</taxon>
    </lineage>
</organism>
<keyword evidence="6" id="KW-0406">Ion transport</keyword>
<keyword evidence="3" id="KW-0813">Transport</keyword>
<comment type="similarity">
    <text evidence="2">Belongs to the V-ATPase 116 kDa subunit family.</text>
</comment>
<dbReference type="GO" id="GO:0033179">
    <property type="term" value="C:proton-transporting V-type ATPase, V0 domain"/>
    <property type="evidence" value="ECO:0007669"/>
    <property type="project" value="InterPro"/>
</dbReference>
<dbReference type="GO" id="GO:0016471">
    <property type="term" value="C:vacuolar proton-transporting V-type ATPase complex"/>
    <property type="evidence" value="ECO:0007669"/>
    <property type="project" value="TreeGrafter"/>
</dbReference>
<feature type="transmembrane region" description="Helical" evidence="8">
    <location>
        <begin position="468"/>
        <end position="488"/>
    </location>
</feature>
<feature type="transmembrane region" description="Helical" evidence="8">
    <location>
        <begin position="494"/>
        <end position="513"/>
    </location>
</feature>
<evidence type="ECO:0000256" key="8">
    <source>
        <dbReference type="SAM" id="Phobius"/>
    </source>
</evidence>
<comment type="subcellular location">
    <subcellularLocation>
        <location evidence="1">Membrane</location>
        <topology evidence="1">Multi-pass membrane protein</topology>
    </subcellularLocation>
</comment>
<dbReference type="Gene3D" id="3.30.70.2170">
    <property type="match status" value="1"/>
</dbReference>
<feature type="transmembrane region" description="Helical" evidence="8">
    <location>
        <begin position="435"/>
        <end position="456"/>
    </location>
</feature>
<feature type="transmembrane region" description="Helical" evidence="8">
    <location>
        <begin position="525"/>
        <end position="542"/>
    </location>
</feature>
<dbReference type="PANTHER" id="PTHR11629">
    <property type="entry name" value="VACUOLAR PROTON ATPASES"/>
    <property type="match status" value="1"/>
</dbReference>